<dbReference type="GO" id="GO:0005576">
    <property type="term" value="C:extracellular region"/>
    <property type="evidence" value="ECO:0007669"/>
    <property type="project" value="UniProtKB-ARBA"/>
</dbReference>
<keyword evidence="4 6" id="KW-0378">Hydrolase</keyword>
<dbReference type="InterPro" id="IPR010259">
    <property type="entry name" value="S8pro/Inhibitor_I9"/>
</dbReference>
<dbReference type="Pfam" id="PF00082">
    <property type="entry name" value="Peptidase_S8"/>
    <property type="match status" value="1"/>
</dbReference>
<evidence type="ECO:0000256" key="7">
    <source>
        <dbReference type="RuleBase" id="RU003355"/>
    </source>
</evidence>
<feature type="domain" description="Inhibitor I9" evidence="10">
    <location>
        <begin position="33"/>
        <end position="97"/>
    </location>
</feature>
<reference evidence="11" key="1">
    <citation type="submission" date="2020-01" db="EMBL/GenBank/DDBJ databases">
        <authorList>
            <consortium name="DOE Joint Genome Institute"/>
            <person name="Haridas S."/>
            <person name="Albert R."/>
            <person name="Binder M."/>
            <person name="Bloem J."/>
            <person name="Labutti K."/>
            <person name="Salamov A."/>
            <person name="Andreopoulos B."/>
            <person name="Baker S.E."/>
            <person name="Barry K."/>
            <person name="Bills G."/>
            <person name="Bluhm B.H."/>
            <person name="Cannon C."/>
            <person name="Castanera R."/>
            <person name="Culley D.E."/>
            <person name="Daum C."/>
            <person name="Ezra D."/>
            <person name="Gonzalez J.B."/>
            <person name="Henrissat B."/>
            <person name="Kuo A."/>
            <person name="Liang C."/>
            <person name="Lipzen A."/>
            <person name="Lutzoni F."/>
            <person name="Magnuson J."/>
            <person name="Mondo S."/>
            <person name="Nolan M."/>
            <person name="Ohm R."/>
            <person name="Pangilinan J."/>
            <person name="Park H.-J."/>
            <person name="Ramirez L."/>
            <person name="Alfaro M."/>
            <person name="Sun H."/>
            <person name="Tritt A."/>
            <person name="Yoshinaga Y."/>
            <person name="Zwiers L.-H."/>
            <person name="Turgeon B.G."/>
            <person name="Goodwin S.B."/>
            <person name="Spatafora J.W."/>
            <person name="Crous P.W."/>
            <person name="Grigoriev I.V."/>
        </authorList>
    </citation>
    <scope>NUCLEOTIDE SEQUENCE</scope>
    <source>
        <strain evidence="11">P77</strain>
    </source>
</reference>
<dbReference type="InterPro" id="IPR023827">
    <property type="entry name" value="Peptidase_S8_Asp-AS"/>
</dbReference>
<dbReference type="SUPFAM" id="SSF54897">
    <property type="entry name" value="Protease propeptides/inhibitors"/>
    <property type="match status" value="1"/>
</dbReference>
<evidence type="ECO:0000256" key="5">
    <source>
        <dbReference type="ARBA" id="ARBA00022825"/>
    </source>
</evidence>
<dbReference type="FunFam" id="3.40.50.200:FF:000014">
    <property type="entry name" value="Proteinase K"/>
    <property type="match status" value="1"/>
</dbReference>
<dbReference type="InterPro" id="IPR015500">
    <property type="entry name" value="Peptidase_S8_subtilisin-rel"/>
</dbReference>
<dbReference type="PANTHER" id="PTHR43806">
    <property type="entry name" value="PEPTIDASE S8"/>
    <property type="match status" value="1"/>
</dbReference>
<feature type="signal peptide" evidence="8">
    <location>
        <begin position="1"/>
        <end position="15"/>
    </location>
</feature>
<dbReference type="InterPro" id="IPR000209">
    <property type="entry name" value="Peptidase_S8/S53_dom"/>
</dbReference>
<dbReference type="InterPro" id="IPR022398">
    <property type="entry name" value="Peptidase_S8_His-AS"/>
</dbReference>
<evidence type="ECO:0000256" key="8">
    <source>
        <dbReference type="SAM" id="SignalP"/>
    </source>
</evidence>
<dbReference type="PANTHER" id="PTHR43806:SF58">
    <property type="entry name" value="ALKALINE PROTEASE 1-RELATED"/>
    <property type="match status" value="1"/>
</dbReference>
<dbReference type="AlphaFoldDB" id="A0A6A5K2U0"/>
<gene>
    <name evidence="11" type="ORF">BDW02DRAFT_632747</name>
</gene>
<comment type="similarity">
    <text evidence="1 6 7">Belongs to the peptidase S8 family.</text>
</comment>
<evidence type="ECO:0000259" key="9">
    <source>
        <dbReference type="Pfam" id="PF00082"/>
    </source>
</evidence>
<feature type="active site" description="Charge relay system" evidence="6">
    <location>
        <position position="181"/>
    </location>
</feature>
<dbReference type="InterPro" id="IPR037045">
    <property type="entry name" value="S8pro/Inhibitor_I9_sf"/>
</dbReference>
<evidence type="ECO:0000256" key="6">
    <source>
        <dbReference type="PROSITE-ProRule" id="PRU01240"/>
    </source>
</evidence>
<dbReference type="GO" id="GO:0006508">
    <property type="term" value="P:proteolysis"/>
    <property type="evidence" value="ECO:0007669"/>
    <property type="project" value="UniProtKB-KW"/>
</dbReference>
<dbReference type="Pfam" id="PF05922">
    <property type="entry name" value="Inhibitor_I9"/>
    <property type="match status" value="1"/>
</dbReference>
<dbReference type="GO" id="GO:0004252">
    <property type="term" value="F:serine-type endopeptidase activity"/>
    <property type="evidence" value="ECO:0007669"/>
    <property type="project" value="UniProtKB-UniRule"/>
</dbReference>
<dbReference type="OrthoDB" id="206201at2759"/>
<keyword evidence="2 6" id="KW-0645">Protease</keyword>
<feature type="active site" description="Charge relay system" evidence="6">
    <location>
        <position position="336"/>
    </location>
</feature>
<sequence>MKLSVLLALLPAVLALPAPVIVPRAGSPIPGRYIVKMKNENLEVLIKTAMKFLKKDPGHVYKFGGFGGFSADMADDIVDILRNLPGVDYIEQDAVVRANLGEVQLEKKAYQTQSRSTWGLARLSSQNRGSADYSYDSSAGAGTCAYVIDTGIYTGHPEFEGRATFLANYAGDGRNTDGNGHGTHVAGTIGARTYGVAKQTKLYAVKVLDASGSGTNSGVIAGINFVANDARTRSCPNGAVANMSLGGSRSTAVNSAAAGAVSAGVFMAVAAGNENRDASNSSPASEPSVYTVGATDINDRLASFSNYGASVDILAPGVSILSTWSNGGTNTISGTSMASPHVAGLAAYILAFEGKKTPAALSSRLTSLALRNKITGLRSNTKNLLAFNGNPSG</sequence>
<evidence type="ECO:0000256" key="2">
    <source>
        <dbReference type="ARBA" id="ARBA00022670"/>
    </source>
</evidence>
<dbReference type="InterPro" id="IPR050131">
    <property type="entry name" value="Peptidase_S8_subtilisin-like"/>
</dbReference>
<feature type="domain" description="Peptidase S8/S53" evidence="9">
    <location>
        <begin position="147"/>
        <end position="369"/>
    </location>
</feature>
<keyword evidence="3 8" id="KW-0732">Signal</keyword>
<evidence type="ECO:0000256" key="1">
    <source>
        <dbReference type="ARBA" id="ARBA00011073"/>
    </source>
</evidence>
<proteinExistence type="inferred from homology"/>
<dbReference type="EMBL" id="ML975361">
    <property type="protein sequence ID" value="KAF1831528.1"/>
    <property type="molecule type" value="Genomic_DNA"/>
</dbReference>
<dbReference type="Gene3D" id="3.40.50.200">
    <property type="entry name" value="Peptidase S8/S53 domain"/>
    <property type="match status" value="1"/>
</dbReference>
<dbReference type="PROSITE" id="PS51892">
    <property type="entry name" value="SUBTILASE"/>
    <property type="match status" value="1"/>
</dbReference>
<dbReference type="InterPro" id="IPR023828">
    <property type="entry name" value="Peptidase_S8_Ser-AS"/>
</dbReference>
<dbReference type="SUPFAM" id="SSF52743">
    <property type="entry name" value="Subtilisin-like"/>
    <property type="match status" value="1"/>
</dbReference>
<dbReference type="Gene3D" id="3.30.70.80">
    <property type="entry name" value="Peptidase S8 propeptide/proteinase inhibitor I9"/>
    <property type="match status" value="1"/>
</dbReference>
<keyword evidence="5 6" id="KW-0720">Serine protease</keyword>
<dbReference type="PRINTS" id="PR00723">
    <property type="entry name" value="SUBTILISIN"/>
</dbReference>
<dbReference type="PROSITE" id="PS00136">
    <property type="entry name" value="SUBTILASE_ASP"/>
    <property type="match status" value="1"/>
</dbReference>
<evidence type="ECO:0000259" key="10">
    <source>
        <dbReference type="Pfam" id="PF05922"/>
    </source>
</evidence>
<organism evidence="11 12">
    <name type="scientific">Decorospora gaudefroyi</name>
    <dbReference type="NCBI Taxonomy" id="184978"/>
    <lineage>
        <taxon>Eukaryota</taxon>
        <taxon>Fungi</taxon>
        <taxon>Dikarya</taxon>
        <taxon>Ascomycota</taxon>
        <taxon>Pezizomycotina</taxon>
        <taxon>Dothideomycetes</taxon>
        <taxon>Pleosporomycetidae</taxon>
        <taxon>Pleosporales</taxon>
        <taxon>Pleosporineae</taxon>
        <taxon>Pleosporaceae</taxon>
        <taxon>Decorospora</taxon>
    </lineage>
</organism>
<dbReference type="PROSITE" id="PS00138">
    <property type="entry name" value="SUBTILASE_SER"/>
    <property type="match status" value="1"/>
</dbReference>
<keyword evidence="12" id="KW-1185">Reference proteome</keyword>
<name>A0A6A5K2U0_9PLEO</name>
<evidence type="ECO:0000313" key="11">
    <source>
        <dbReference type="EMBL" id="KAF1831528.1"/>
    </source>
</evidence>
<evidence type="ECO:0000256" key="3">
    <source>
        <dbReference type="ARBA" id="ARBA00022729"/>
    </source>
</evidence>
<accession>A0A6A5K2U0</accession>
<dbReference type="CDD" id="cd04077">
    <property type="entry name" value="Peptidases_S8_PCSK9_ProteinaseK_like"/>
    <property type="match status" value="1"/>
</dbReference>
<dbReference type="Proteomes" id="UP000800040">
    <property type="component" value="Unassembled WGS sequence"/>
</dbReference>
<evidence type="ECO:0000313" key="12">
    <source>
        <dbReference type="Proteomes" id="UP000800040"/>
    </source>
</evidence>
<dbReference type="InterPro" id="IPR034193">
    <property type="entry name" value="PCSK9_ProteinaseK-like"/>
</dbReference>
<evidence type="ECO:0000256" key="4">
    <source>
        <dbReference type="ARBA" id="ARBA00022801"/>
    </source>
</evidence>
<dbReference type="InterPro" id="IPR036852">
    <property type="entry name" value="Peptidase_S8/S53_dom_sf"/>
</dbReference>
<feature type="active site" description="Charge relay system" evidence="6">
    <location>
        <position position="149"/>
    </location>
</feature>
<feature type="chain" id="PRO_5025622193" evidence="8">
    <location>
        <begin position="16"/>
        <end position="393"/>
    </location>
</feature>
<dbReference type="PROSITE" id="PS00137">
    <property type="entry name" value="SUBTILASE_HIS"/>
    <property type="match status" value="1"/>
</dbReference>
<protein>
    <submittedName>
        <fullName evidence="11">Subtilisin-like serine protease-like protein PR1A</fullName>
    </submittedName>
</protein>